<dbReference type="InterPro" id="IPR043128">
    <property type="entry name" value="Rev_trsase/Diguanyl_cyclase"/>
</dbReference>
<evidence type="ECO:0000256" key="6">
    <source>
        <dbReference type="SAM" id="MobiDB-lite"/>
    </source>
</evidence>
<dbReference type="Pfam" id="PF00665">
    <property type="entry name" value="rve"/>
    <property type="match status" value="1"/>
</dbReference>
<proteinExistence type="predicted"/>
<dbReference type="Gene3D" id="1.10.340.70">
    <property type="match status" value="1"/>
</dbReference>
<dbReference type="GO" id="GO:0004519">
    <property type="term" value="F:endonuclease activity"/>
    <property type="evidence" value="ECO:0007669"/>
    <property type="project" value="UniProtKB-KW"/>
</dbReference>
<name>A0AAD1R3L7_PELCU</name>
<dbReference type="InterPro" id="IPR041588">
    <property type="entry name" value="Integrase_H2C2"/>
</dbReference>
<evidence type="ECO:0000256" key="3">
    <source>
        <dbReference type="ARBA" id="ARBA00022722"/>
    </source>
</evidence>
<evidence type="ECO:0000313" key="8">
    <source>
        <dbReference type="EMBL" id="CAH2223032.1"/>
    </source>
</evidence>
<evidence type="ECO:0000259" key="7">
    <source>
        <dbReference type="PROSITE" id="PS50994"/>
    </source>
</evidence>
<sequence length="1079" mass="121757">MGTSQSKKYPHPNPGETCKQYVARVGELGDYLVDPWVDNLSGWTQGQGSETPFPKDGANDDYFLSMVKGLCLEDKKSFPWYEGDPEWDKEYMRQGGENWLKVAPHWYPVSQEGKRIKKNKNNKKKIKETVVNTCKSQPPPNYTPYFSPLYPNLSPKNDDDLVLAVAVGSQRIATAPSSSLSPQDEKVKQIQRRSPKGIQTRYKKKMGLGVKRTDKDDGEEEGEEEFDELDTQQTYPFLTVGDQLILKPLTPGELKDIIKGAPNPRTNPSACIMYLKRMCQGQNMTQIDIKLIIDGLLDYDSESGWEWNRVTTVSVPLDGTTVSTYPLATEKGRDIMWDEVKTEMMRLWKDKQSISTALSCKQGIKETVTEFTKRFYKCWKDEAGLGSEESAPLPPHSIALLPLIPPLALKLHLALPITFNGHRAAQKFSLIPGCPVSLLGRDLLGLLGTTVDFSPEGGMAVSLTAPSSGIFLQMDMDEYVDDILLCSPDWEASTQDTVSLLKHLALEGHKVAKHKIQLGAEKVDYLGFVLQQGTRSLSSKRIEALQRIPKPVTKKELLTFLGMINYCRQWIPECSYYDSILRMAVKGDSPDYIRWSPEMDNAYVALKIKYGPINSGPMSVLHAILTHDNPNLSKTQPEEHDCIHTIHTHTSPRLDLMDTPQPGSEDVFVDGSCSRPVDGQYQTGPPTCPEEQLLQELQGFATHEDIAYWKKQGLEKDQNGLYSKEGKIGIPESSAPIFISQAHGVGHKGLKVTLGLIQQHFVILNLSLHCQVYLQRCVQCLQTNTTVTHKARHEHLPPPTGPFTHLQVDFTHIPKTGKRQQYLLVIVDHFSKWPEAFVTNKEDARTVVKILTTEIIPRYGCPLQINSDNGPAFASKVTQELAKWLQVTWKFNVPYHPQSSGIVERMNRTIKEKLMKATDGTWVHWQTYLPAILAEIRMTPSRTTKLSPFEILMGRPFPTPWVKGRFVIMPGDLDLIQEEYVKQLIFKLNSVYGDVSVQFPLPSQEPTHPYQPGDLVCIRQLNKSRKGKFPFGPPTTYFGGAVLKRLEHKRILYVMAAKPALYLILQLKVKYALLQRLHK</sequence>
<feature type="domain" description="Integrase catalytic" evidence="7">
    <location>
        <begin position="798"/>
        <end position="956"/>
    </location>
</feature>
<evidence type="ECO:0000256" key="4">
    <source>
        <dbReference type="ARBA" id="ARBA00022759"/>
    </source>
</evidence>
<dbReference type="PANTHER" id="PTHR37984">
    <property type="entry name" value="PROTEIN CBG26694"/>
    <property type="match status" value="1"/>
</dbReference>
<feature type="region of interest" description="Disordered" evidence="6">
    <location>
        <begin position="174"/>
        <end position="229"/>
    </location>
</feature>
<dbReference type="AlphaFoldDB" id="A0AAD1R3L7"/>
<evidence type="ECO:0000313" key="9">
    <source>
        <dbReference type="Proteomes" id="UP001295444"/>
    </source>
</evidence>
<protein>
    <recommendedName>
        <fullName evidence="5">Gypsy retrotransposon integrase-like protein 1</fullName>
    </recommendedName>
</protein>
<keyword evidence="4" id="KW-0255">Endonuclease</keyword>
<dbReference type="Proteomes" id="UP001295444">
    <property type="component" value="Chromosome 01"/>
</dbReference>
<dbReference type="GO" id="GO:0016779">
    <property type="term" value="F:nucleotidyltransferase activity"/>
    <property type="evidence" value="ECO:0007669"/>
    <property type="project" value="UniProtKB-KW"/>
</dbReference>
<accession>A0AAD1R3L7</accession>
<organism evidence="8 9">
    <name type="scientific">Pelobates cultripes</name>
    <name type="common">Western spadefoot toad</name>
    <dbReference type="NCBI Taxonomy" id="61616"/>
    <lineage>
        <taxon>Eukaryota</taxon>
        <taxon>Metazoa</taxon>
        <taxon>Chordata</taxon>
        <taxon>Craniata</taxon>
        <taxon>Vertebrata</taxon>
        <taxon>Euteleostomi</taxon>
        <taxon>Amphibia</taxon>
        <taxon>Batrachia</taxon>
        <taxon>Anura</taxon>
        <taxon>Pelobatoidea</taxon>
        <taxon>Pelobatidae</taxon>
        <taxon>Pelobates</taxon>
    </lineage>
</organism>
<dbReference type="InterPro" id="IPR001584">
    <property type="entry name" value="Integrase_cat-core"/>
</dbReference>
<feature type="compositionally biased region" description="Acidic residues" evidence="6">
    <location>
        <begin position="216"/>
        <end position="229"/>
    </location>
</feature>
<keyword evidence="1" id="KW-0808">Transferase</keyword>
<keyword evidence="2" id="KW-0548">Nucleotidyltransferase</keyword>
<dbReference type="PROSITE" id="PS50994">
    <property type="entry name" value="INTEGRASE"/>
    <property type="match status" value="1"/>
</dbReference>
<keyword evidence="3" id="KW-0540">Nuclease</keyword>
<dbReference type="InterPro" id="IPR043502">
    <property type="entry name" value="DNA/RNA_pol_sf"/>
</dbReference>
<dbReference type="GO" id="GO:0015074">
    <property type="term" value="P:DNA integration"/>
    <property type="evidence" value="ECO:0007669"/>
    <property type="project" value="InterPro"/>
</dbReference>
<dbReference type="PANTHER" id="PTHR37984:SF5">
    <property type="entry name" value="PROTEIN NYNRIN-LIKE"/>
    <property type="match status" value="1"/>
</dbReference>
<reference evidence="8" key="1">
    <citation type="submission" date="2022-03" db="EMBL/GenBank/DDBJ databases">
        <authorList>
            <person name="Alioto T."/>
            <person name="Alioto T."/>
            <person name="Gomez Garrido J."/>
        </authorList>
    </citation>
    <scope>NUCLEOTIDE SEQUENCE</scope>
</reference>
<dbReference type="InterPro" id="IPR036397">
    <property type="entry name" value="RNaseH_sf"/>
</dbReference>
<dbReference type="SUPFAM" id="SSF56672">
    <property type="entry name" value="DNA/RNA polymerases"/>
    <property type="match status" value="1"/>
</dbReference>
<dbReference type="Gene3D" id="3.30.420.10">
    <property type="entry name" value="Ribonuclease H-like superfamily/Ribonuclease H"/>
    <property type="match status" value="1"/>
</dbReference>
<dbReference type="Pfam" id="PF17921">
    <property type="entry name" value="Integrase_H2C2"/>
    <property type="match status" value="1"/>
</dbReference>
<feature type="compositionally biased region" description="Basic residues" evidence="6">
    <location>
        <begin position="189"/>
        <end position="206"/>
    </location>
</feature>
<keyword evidence="4" id="KW-0378">Hydrolase</keyword>
<dbReference type="SUPFAM" id="SSF53098">
    <property type="entry name" value="Ribonuclease H-like"/>
    <property type="match status" value="1"/>
</dbReference>
<dbReference type="InterPro" id="IPR012337">
    <property type="entry name" value="RNaseH-like_sf"/>
</dbReference>
<dbReference type="SUPFAM" id="SSF50630">
    <property type="entry name" value="Acid proteases"/>
    <property type="match status" value="1"/>
</dbReference>
<dbReference type="InterPro" id="IPR050951">
    <property type="entry name" value="Retrovirus_Pol_polyprotein"/>
</dbReference>
<evidence type="ECO:0000256" key="1">
    <source>
        <dbReference type="ARBA" id="ARBA00022679"/>
    </source>
</evidence>
<keyword evidence="9" id="KW-1185">Reference proteome</keyword>
<dbReference type="InterPro" id="IPR021109">
    <property type="entry name" value="Peptidase_aspartic_dom_sf"/>
</dbReference>
<dbReference type="Gene3D" id="3.30.70.270">
    <property type="match status" value="2"/>
</dbReference>
<evidence type="ECO:0000256" key="5">
    <source>
        <dbReference type="ARBA" id="ARBA00039658"/>
    </source>
</evidence>
<gene>
    <name evidence="8" type="ORF">PECUL_23A022070</name>
</gene>
<evidence type="ECO:0000256" key="2">
    <source>
        <dbReference type="ARBA" id="ARBA00022695"/>
    </source>
</evidence>
<dbReference type="EMBL" id="OW240912">
    <property type="protein sequence ID" value="CAH2223032.1"/>
    <property type="molecule type" value="Genomic_DNA"/>
</dbReference>
<dbReference type="Gene3D" id="2.40.70.10">
    <property type="entry name" value="Acid Proteases"/>
    <property type="match status" value="1"/>
</dbReference>
<dbReference type="GO" id="GO:0003676">
    <property type="term" value="F:nucleic acid binding"/>
    <property type="evidence" value="ECO:0007669"/>
    <property type="project" value="InterPro"/>
</dbReference>